<dbReference type="GO" id="GO:0004622">
    <property type="term" value="F:phosphatidylcholine lysophospholipase activity"/>
    <property type="evidence" value="ECO:0007669"/>
    <property type="project" value="TreeGrafter"/>
</dbReference>
<accession>A0AAN9U9V7</accession>
<dbReference type="InterPro" id="IPR051532">
    <property type="entry name" value="Ester_Hydrolysis_Enzymes"/>
</dbReference>
<comment type="caution">
    <text evidence="3">The sequence shown here is derived from an EMBL/GenBank/DDBJ whole genome shotgun (WGS) entry which is preliminary data.</text>
</comment>
<dbReference type="InterPro" id="IPR036116">
    <property type="entry name" value="FN3_sf"/>
</dbReference>
<dbReference type="SUPFAM" id="SSF52266">
    <property type="entry name" value="SGNH hydrolase"/>
    <property type="match status" value="1"/>
</dbReference>
<dbReference type="InterPro" id="IPR036514">
    <property type="entry name" value="SGNH_hydro_sf"/>
</dbReference>
<feature type="domain" description="Fibronectin type-III" evidence="2">
    <location>
        <begin position="738"/>
        <end position="824"/>
    </location>
</feature>
<evidence type="ECO:0000313" key="3">
    <source>
        <dbReference type="EMBL" id="KAK7743951.1"/>
    </source>
</evidence>
<dbReference type="CDD" id="cd01833">
    <property type="entry name" value="XynB_like"/>
    <property type="match status" value="1"/>
</dbReference>
<protein>
    <recommendedName>
        <fullName evidence="2">Fibronectin type-III domain-containing protein</fullName>
    </recommendedName>
</protein>
<proteinExistence type="predicted"/>
<feature type="signal peptide" evidence="1">
    <location>
        <begin position="1"/>
        <end position="16"/>
    </location>
</feature>
<dbReference type="PROSITE" id="PS50853">
    <property type="entry name" value="FN3"/>
    <property type="match status" value="1"/>
</dbReference>
<dbReference type="Proteomes" id="UP001320420">
    <property type="component" value="Unassembled WGS sequence"/>
</dbReference>
<sequence length="878" mass="96128">MKVQSLFLALLPLAAAAPFTAPLGGTQVTDPELLAWLEAQRADALAKYNTGEMIPVANYDDLKNYEYDPLQKRIFAVFGLGGMALIEAIAAQVDLLATLASRLHDIFTQTEYTIWHNNGYCRTFFQTHAGGEEEIRIYPRGSSSSTTTNKQNVGWNNPETSDPPVLYFDNEGSVGLYSVQFTATGEHAWDGINGTQKCSFEGLCNPQYIFYRTGYNILLNTWQSQGDATSCWYSSGEDCKGLCSSGVLDQFATNGVVWGGDCAIPCLGDEGDGYTVEPKEAPKIMVVGDSISHGMEDDWTWRYRLYSWLKTNGYKSSFVGPWEGTHGPYPLTASQPRAPLFPGETAETVSETEGIYASGVLGDFAASGHASFWGRQAAQSKETINGWVAEYQPDYLLILLGFNDLGWFVSGPDGLIGNMGALVEAAREAKSDVKILVGNVVDRLMIEGRQDLVDNTAAYNEQLRNTIPNWFRYESPIAYVDVNANYDCRPASCPDGYDGLHPNAKGEYHIAQAFAQSLKRDFGFTGIDFEVPDTVDSRPISTPTGVQTLVMPEGLFTTWLRVTNARGYDIRSRIQGMTDWWSEGMVYPSTWGSWSTWLLDGQTWEFQVRTRGDGDPSDWSTLVSATASLSTSPGPTNIKSYPSGSDSIEISWDAVTGYDVNRYSVIVWDRDTEGAFINMQAASGTSYTAIGLISGHRYGTWVATNVNMIGSLSNKAEAPGGLPASGREVIVGGGSPGKPTDLGVTNVDPTTVTLSWSAASNAVGYSIWVRSIRDNTEFHIDGTTTETSWTVAFLFPGTWNYEFCVAGYNGNLETDHDVCITPPVYPGYEAKRDSTLLDSTIPSSTNITAKDSYNMADDSTLKMLYAMWVQNNTESSME</sequence>
<dbReference type="SMART" id="SM00060">
    <property type="entry name" value="FN3"/>
    <property type="match status" value="2"/>
</dbReference>
<organism evidence="3 4">
    <name type="scientific">Diatrype stigma</name>
    <dbReference type="NCBI Taxonomy" id="117547"/>
    <lineage>
        <taxon>Eukaryota</taxon>
        <taxon>Fungi</taxon>
        <taxon>Dikarya</taxon>
        <taxon>Ascomycota</taxon>
        <taxon>Pezizomycotina</taxon>
        <taxon>Sordariomycetes</taxon>
        <taxon>Xylariomycetidae</taxon>
        <taxon>Xylariales</taxon>
        <taxon>Diatrypaceae</taxon>
        <taxon>Diatrype</taxon>
    </lineage>
</organism>
<dbReference type="Gene3D" id="3.40.50.1110">
    <property type="entry name" value="SGNH hydrolase"/>
    <property type="match status" value="1"/>
</dbReference>
<dbReference type="Pfam" id="PF00041">
    <property type="entry name" value="fn3"/>
    <property type="match status" value="1"/>
</dbReference>
<evidence type="ECO:0000259" key="2">
    <source>
        <dbReference type="PROSITE" id="PS50853"/>
    </source>
</evidence>
<dbReference type="InterPro" id="IPR013830">
    <property type="entry name" value="SGNH_hydro"/>
</dbReference>
<dbReference type="Gene3D" id="2.60.40.10">
    <property type="entry name" value="Immunoglobulins"/>
    <property type="match status" value="2"/>
</dbReference>
<dbReference type="PANTHER" id="PTHR30383">
    <property type="entry name" value="THIOESTERASE 1/PROTEASE 1/LYSOPHOSPHOLIPASE L1"/>
    <property type="match status" value="1"/>
</dbReference>
<dbReference type="AlphaFoldDB" id="A0AAN9U9V7"/>
<gene>
    <name evidence="3" type="ORF">SLS62_010413</name>
</gene>
<dbReference type="Pfam" id="PF13472">
    <property type="entry name" value="Lipase_GDSL_2"/>
    <property type="match status" value="1"/>
</dbReference>
<name>A0AAN9U9V7_9PEZI</name>
<dbReference type="InterPro" id="IPR013783">
    <property type="entry name" value="Ig-like_fold"/>
</dbReference>
<reference evidence="3 4" key="1">
    <citation type="submission" date="2024-02" db="EMBL/GenBank/DDBJ databases">
        <title>De novo assembly and annotation of 12 fungi associated with fruit tree decline syndrome in Ontario, Canada.</title>
        <authorList>
            <person name="Sulman M."/>
            <person name="Ellouze W."/>
            <person name="Ilyukhin E."/>
        </authorList>
    </citation>
    <scope>NUCLEOTIDE SEQUENCE [LARGE SCALE GENOMIC DNA]</scope>
    <source>
        <strain evidence="3 4">M11/M66-122</strain>
    </source>
</reference>
<dbReference type="InterPro" id="IPR003961">
    <property type="entry name" value="FN3_dom"/>
</dbReference>
<keyword evidence="4" id="KW-1185">Reference proteome</keyword>
<evidence type="ECO:0000256" key="1">
    <source>
        <dbReference type="SAM" id="SignalP"/>
    </source>
</evidence>
<dbReference type="SUPFAM" id="SSF49265">
    <property type="entry name" value="Fibronectin type III"/>
    <property type="match status" value="2"/>
</dbReference>
<dbReference type="CDD" id="cd00063">
    <property type="entry name" value="FN3"/>
    <property type="match status" value="2"/>
</dbReference>
<feature type="chain" id="PRO_5042916247" description="Fibronectin type-III domain-containing protein" evidence="1">
    <location>
        <begin position="17"/>
        <end position="878"/>
    </location>
</feature>
<keyword evidence="1" id="KW-0732">Signal</keyword>
<dbReference type="PANTHER" id="PTHR30383:SF19">
    <property type="entry name" value="FIBRONECTIN TYPE-III DOMAIN-CONTAINING PROTEIN"/>
    <property type="match status" value="1"/>
</dbReference>
<dbReference type="EMBL" id="JAKJXP020000128">
    <property type="protein sequence ID" value="KAK7743951.1"/>
    <property type="molecule type" value="Genomic_DNA"/>
</dbReference>
<evidence type="ECO:0000313" key="4">
    <source>
        <dbReference type="Proteomes" id="UP001320420"/>
    </source>
</evidence>